<proteinExistence type="predicted"/>
<gene>
    <name evidence="1" type="ORF">NDU88_002502</name>
</gene>
<evidence type="ECO:0000313" key="2">
    <source>
        <dbReference type="Proteomes" id="UP001066276"/>
    </source>
</evidence>
<dbReference type="Proteomes" id="UP001066276">
    <property type="component" value="Chromosome 6"/>
</dbReference>
<sequence>MLQMAGLSAVATSTVAHSAAAVTNYAVSTGISDDGSGAAGAVNTCDAVADGVSAVVDSTAAQGTAAVTSDAASTGVAADGSVAGGDNTRDTGCFFCCC</sequence>
<organism evidence="1 2">
    <name type="scientific">Pleurodeles waltl</name>
    <name type="common">Iberian ribbed newt</name>
    <dbReference type="NCBI Taxonomy" id="8319"/>
    <lineage>
        <taxon>Eukaryota</taxon>
        <taxon>Metazoa</taxon>
        <taxon>Chordata</taxon>
        <taxon>Craniata</taxon>
        <taxon>Vertebrata</taxon>
        <taxon>Euteleostomi</taxon>
        <taxon>Amphibia</taxon>
        <taxon>Batrachia</taxon>
        <taxon>Caudata</taxon>
        <taxon>Salamandroidea</taxon>
        <taxon>Salamandridae</taxon>
        <taxon>Pleurodelinae</taxon>
        <taxon>Pleurodeles</taxon>
    </lineage>
</organism>
<keyword evidence="2" id="KW-1185">Reference proteome</keyword>
<reference evidence="1" key="1">
    <citation type="journal article" date="2022" name="bioRxiv">
        <title>Sequencing and chromosome-scale assembly of the giantPleurodeles waltlgenome.</title>
        <authorList>
            <person name="Brown T."/>
            <person name="Elewa A."/>
            <person name="Iarovenko S."/>
            <person name="Subramanian E."/>
            <person name="Araus A.J."/>
            <person name="Petzold A."/>
            <person name="Susuki M."/>
            <person name="Suzuki K.-i.T."/>
            <person name="Hayashi T."/>
            <person name="Toyoda A."/>
            <person name="Oliveira C."/>
            <person name="Osipova E."/>
            <person name="Leigh N.D."/>
            <person name="Simon A."/>
            <person name="Yun M.H."/>
        </authorList>
    </citation>
    <scope>NUCLEOTIDE SEQUENCE</scope>
    <source>
        <strain evidence="1">20211129_DDA</strain>
        <tissue evidence="1">Liver</tissue>
    </source>
</reference>
<protein>
    <recommendedName>
        <fullName evidence="3">Secreted protein</fullName>
    </recommendedName>
</protein>
<dbReference type="AlphaFoldDB" id="A0AAV7QA19"/>
<evidence type="ECO:0000313" key="1">
    <source>
        <dbReference type="EMBL" id="KAJ1136084.1"/>
    </source>
</evidence>
<comment type="caution">
    <text evidence="1">The sequence shown here is derived from an EMBL/GenBank/DDBJ whole genome shotgun (WGS) entry which is preliminary data.</text>
</comment>
<dbReference type="EMBL" id="JANPWB010000010">
    <property type="protein sequence ID" value="KAJ1136084.1"/>
    <property type="molecule type" value="Genomic_DNA"/>
</dbReference>
<name>A0AAV7QA19_PLEWA</name>
<evidence type="ECO:0008006" key="3">
    <source>
        <dbReference type="Google" id="ProtNLM"/>
    </source>
</evidence>
<accession>A0AAV7QA19</accession>